<dbReference type="Gene3D" id="1.20.1600.10">
    <property type="entry name" value="Outer membrane efflux proteins (OEP)"/>
    <property type="match status" value="1"/>
</dbReference>
<dbReference type="SUPFAM" id="SSF56954">
    <property type="entry name" value="Outer membrane efflux proteins (OEP)"/>
    <property type="match status" value="1"/>
</dbReference>
<proteinExistence type="predicted"/>
<keyword evidence="1" id="KW-0732">Signal</keyword>
<accession>A0AAE3VAV8</accession>
<gene>
    <name evidence="2" type="ORF">J2S20_001435</name>
</gene>
<feature type="signal peptide" evidence="1">
    <location>
        <begin position="1"/>
        <end position="26"/>
    </location>
</feature>
<dbReference type="AlphaFoldDB" id="A0AAE3VAV8"/>
<dbReference type="Proteomes" id="UP001241537">
    <property type="component" value="Unassembled WGS sequence"/>
</dbReference>
<evidence type="ECO:0000313" key="2">
    <source>
        <dbReference type="EMBL" id="MDQ0152737.1"/>
    </source>
</evidence>
<evidence type="ECO:0000313" key="3">
    <source>
        <dbReference type="Proteomes" id="UP001241537"/>
    </source>
</evidence>
<dbReference type="EMBL" id="JAUSTO010000008">
    <property type="protein sequence ID" value="MDQ0152737.1"/>
    <property type="molecule type" value="Genomic_DNA"/>
</dbReference>
<reference evidence="2" key="1">
    <citation type="submission" date="2023-07" db="EMBL/GenBank/DDBJ databases">
        <title>Genomic Encyclopedia of Type Strains, Phase IV (KMG-IV): sequencing the most valuable type-strain genomes for metagenomic binning, comparative biology and taxonomic classification.</title>
        <authorList>
            <person name="Goeker M."/>
        </authorList>
    </citation>
    <scope>NUCLEOTIDE SEQUENCE</scope>
    <source>
        <strain evidence="2">DSM 19659</strain>
    </source>
</reference>
<protein>
    <submittedName>
        <fullName evidence="2">Outer membrane protein TolC</fullName>
    </submittedName>
</protein>
<evidence type="ECO:0000256" key="1">
    <source>
        <dbReference type="SAM" id="SignalP"/>
    </source>
</evidence>
<name>A0AAE3VAV8_9FIRM</name>
<dbReference type="RefSeq" id="WP_307254583.1">
    <property type="nucleotide sequence ID" value="NZ_JAUSTO010000008.1"/>
</dbReference>
<feature type="chain" id="PRO_5042189944" evidence="1">
    <location>
        <begin position="27"/>
        <end position="400"/>
    </location>
</feature>
<dbReference type="GO" id="GO:0015562">
    <property type="term" value="F:efflux transmembrane transporter activity"/>
    <property type="evidence" value="ECO:0007669"/>
    <property type="project" value="InterPro"/>
</dbReference>
<keyword evidence="3" id="KW-1185">Reference proteome</keyword>
<organism evidence="2 3">
    <name type="scientific">Moryella indoligenes</name>
    <dbReference type="NCBI Taxonomy" id="371674"/>
    <lineage>
        <taxon>Bacteria</taxon>
        <taxon>Bacillati</taxon>
        <taxon>Bacillota</taxon>
        <taxon>Clostridia</taxon>
        <taxon>Lachnospirales</taxon>
        <taxon>Lachnospiraceae</taxon>
        <taxon>Moryella</taxon>
    </lineage>
</organism>
<sequence length="400" mass="43366">MRRERRAAALALAAVLAGTAAFPASAAVQAAREPAEAGKSAAELNGYTEERWAALMDNRLEYDEIDELVHSFNPAIVSAWSGFTDNIRLMQTIRDNLHARQRDMRQLKENAKAAGDQADYGNYAMQEAILSATAKGIGASADKLSREVSASNRPLRVAERQVSVAAKRLMISYNGLRTQRAIASESATLYRRLRDDAAQRLSLGLGTALDLSSAETALMRAESQLVSLDAGAAKLKKSLILLCGWKEDADPEIGETPAADAARLEGMDPETDLRAAIAKNGTLIDFRNASHVKSTTSWELRADSEEAMNQNLLVNLREMQQDALAKQAGLDAAQSGMQAAELSKDAAELQYRMGMLSVSAYLGALKQYQAARTELNTADSSFFEALELYDWALQGNSSVE</sequence>
<comment type="caution">
    <text evidence="2">The sequence shown here is derived from an EMBL/GenBank/DDBJ whole genome shotgun (WGS) entry which is preliminary data.</text>
</comment>